<gene>
    <name evidence="3" type="ORF">WG66_14</name>
</gene>
<organism evidence="3 4">
    <name type="scientific">Moniliophthora roreri</name>
    <name type="common">Frosty pod rot fungus</name>
    <name type="synonym">Monilia roreri</name>
    <dbReference type="NCBI Taxonomy" id="221103"/>
    <lineage>
        <taxon>Eukaryota</taxon>
        <taxon>Fungi</taxon>
        <taxon>Dikarya</taxon>
        <taxon>Basidiomycota</taxon>
        <taxon>Agaricomycotina</taxon>
        <taxon>Agaricomycetes</taxon>
        <taxon>Agaricomycetidae</taxon>
        <taxon>Agaricales</taxon>
        <taxon>Marasmiineae</taxon>
        <taxon>Marasmiaceae</taxon>
        <taxon>Moniliophthora</taxon>
    </lineage>
</organism>
<reference evidence="3 4" key="1">
    <citation type="submission" date="2015-12" db="EMBL/GenBank/DDBJ databases">
        <title>Draft genome sequence of Moniliophthora roreri, the causal agent of frosty pod rot of cacao.</title>
        <authorList>
            <person name="Aime M.C."/>
            <person name="Diaz-Valderrama J.R."/>
            <person name="Kijpornyongpan T."/>
            <person name="Phillips-Mora W."/>
        </authorList>
    </citation>
    <scope>NUCLEOTIDE SEQUENCE [LARGE SCALE GENOMIC DNA]</scope>
    <source>
        <strain evidence="3 4">MCA 2952</strain>
    </source>
</reference>
<dbReference type="EMBL" id="LATX01000014">
    <property type="protein sequence ID" value="KTB47407.1"/>
    <property type="molecule type" value="Genomic_DNA"/>
</dbReference>
<dbReference type="eggNOG" id="KOG1575">
    <property type="taxonomic scope" value="Eukaryota"/>
</dbReference>
<feature type="domain" description="NADP-dependent oxidoreductase" evidence="2">
    <location>
        <begin position="23"/>
        <end position="144"/>
    </location>
</feature>
<protein>
    <recommendedName>
        <fullName evidence="2">NADP-dependent oxidoreductase domain-containing protein</fullName>
    </recommendedName>
</protein>
<dbReference type="InterPro" id="IPR050791">
    <property type="entry name" value="Aldo-Keto_reductase"/>
</dbReference>
<dbReference type="PANTHER" id="PTHR43625">
    <property type="entry name" value="AFLATOXIN B1 ALDEHYDE REDUCTASE"/>
    <property type="match status" value="1"/>
</dbReference>
<evidence type="ECO:0000313" key="4">
    <source>
        <dbReference type="Proteomes" id="UP000054988"/>
    </source>
</evidence>
<accession>A0A0W0GFR9</accession>
<evidence type="ECO:0000313" key="3">
    <source>
        <dbReference type="EMBL" id="KTB47407.1"/>
    </source>
</evidence>
<dbReference type="PANTHER" id="PTHR43625:SF40">
    <property type="entry name" value="ALDO-KETO REDUCTASE YAKC [NADP(+)]"/>
    <property type="match status" value="1"/>
</dbReference>
<proteinExistence type="predicted"/>
<dbReference type="InterPro" id="IPR023210">
    <property type="entry name" value="NADP_OxRdtase_dom"/>
</dbReference>
<dbReference type="Proteomes" id="UP000054988">
    <property type="component" value="Unassembled WGS sequence"/>
</dbReference>
<dbReference type="Gene3D" id="3.20.20.100">
    <property type="entry name" value="NADP-dependent oxidoreductase domain"/>
    <property type="match status" value="2"/>
</dbReference>
<dbReference type="GO" id="GO:0005737">
    <property type="term" value="C:cytoplasm"/>
    <property type="evidence" value="ECO:0007669"/>
    <property type="project" value="TreeGrafter"/>
</dbReference>
<evidence type="ECO:0000256" key="1">
    <source>
        <dbReference type="ARBA" id="ARBA00023002"/>
    </source>
</evidence>
<dbReference type="SUPFAM" id="SSF51430">
    <property type="entry name" value="NAD(P)-linked oxidoreductase"/>
    <property type="match status" value="1"/>
</dbReference>
<dbReference type="AlphaFoldDB" id="A0A0W0GFR9"/>
<keyword evidence="1" id="KW-0560">Oxidoreductase</keyword>
<dbReference type="GO" id="GO:0016491">
    <property type="term" value="F:oxidoreductase activity"/>
    <property type="evidence" value="ECO:0007669"/>
    <property type="project" value="UniProtKB-KW"/>
</dbReference>
<sequence length="343" mass="38170">MTVNGTKKIPLRAIGKNGHQVGAIGLGTLSVGTWYGKTDESEAFKALTYALDRGINFWDTANIYGYMYLRETIGKWFKLTGRRSEVFLATKFGAFDPAGPPQNGPISKPSHIVKSLNSSLKKLQTDYINLYYQHRVDPKVSGIERMQYRHAKAVKGVGEKLIAIQMEYSPFTLDIEQNGLAAAAEELGVSVIAYSPLARGLVTGRFRSRDDFEPDDYRLILPRWSEENFHKNLAIVDKFKVIADQHGAPASQIALAWINAEHPTWIPIPGSRSTERVEENSCSAELTLSPEAIKAIRTLVDNAEVAGTRNRTIAWVVAAMEGNCIKLEDWKGEGNMRTFNSHL</sequence>
<name>A0A0W0GFR9_MONRR</name>
<evidence type="ECO:0000259" key="2">
    <source>
        <dbReference type="Pfam" id="PF00248"/>
    </source>
</evidence>
<dbReference type="Pfam" id="PF00248">
    <property type="entry name" value="Aldo_ket_red"/>
    <property type="match status" value="2"/>
</dbReference>
<feature type="domain" description="NADP-dependent oxidoreductase" evidence="2">
    <location>
        <begin position="158"/>
        <end position="299"/>
    </location>
</feature>
<comment type="caution">
    <text evidence="3">The sequence shown here is derived from an EMBL/GenBank/DDBJ whole genome shotgun (WGS) entry which is preliminary data.</text>
</comment>
<dbReference type="InterPro" id="IPR036812">
    <property type="entry name" value="NAD(P)_OxRdtase_dom_sf"/>
</dbReference>